<accession>A0ABP4WWG6</accession>
<evidence type="ECO:0000256" key="3">
    <source>
        <dbReference type="ARBA" id="ARBA00022475"/>
    </source>
</evidence>
<evidence type="ECO:0000256" key="4">
    <source>
        <dbReference type="ARBA" id="ARBA00022692"/>
    </source>
</evidence>
<feature type="region of interest" description="Disordered" evidence="8">
    <location>
        <begin position="1"/>
        <end position="33"/>
    </location>
</feature>
<feature type="transmembrane region" description="Helical" evidence="7">
    <location>
        <begin position="241"/>
        <end position="266"/>
    </location>
</feature>
<dbReference type="RefSeq" id="WP_344083911.1">
    <property type="nucleotide sequence ID" value="NZ_BAAALS010000020.1"/>
</dbReference>
<evidence type="ECO:0000256" key="2">
    <source>
        <dbReference type="ARBA" id="ARBA00022448"/>
    </source>
</evidence>
<evidence type="ECO:0000256" key="1">
    <source>
        <dbReference type="ARBA" id="ARBA00004651"/>
    </source>
</evidence>
<gene>
    <name evidence="10" type="ORF">GCM10009681_39500</name>
</gene>
<feature type="transmembrane region" description="Helical" evidence="7">
    <location>
        <begin position="121"/>
        <end position="145"/>
    </location>
</feature>
<keyword evidence="5 7" id="KW-1133">Transmembrane helix</keyword>
<feature type="domain" description="ABC transmembrane type-1" evidence="9">
    <location>
        <begin position="117"/>
        <end position="321"/>
    </location>
</feature>
<evidence type="ECO:0000313" key="10">
    <source>
        <dbReference type="EMBL" id="GAA1764514.1"/>
    </source>
</evidence>
<dbReference type="EMBL" id="BAAALS010000020">
    <property type="protein sequence ID" value="GAA1764514.1"/>
    <property type="molecule type" value="Genomic_DNA"/>
</dbReference>
<evidence type="ECO:0000256" key="7">
    <source>
        <dbReference type="RuleBase" id="RU363032"/>
    </source>
</evidence>
<evidence type="ECO:0000256" key="5">
    <source>
        <dbReference type="ARBA" id="ARBA00022989"/>
    </source>
</evidence>
<keyword evidence="11" id="KW-1185">Reference proteome</keyword>
<keyword evidence="6 7" id="KW-0472">Membrane</keyword>
<dbReference type="SUPFAM" id="SSF161098">
    <property type="entry name" value="MetI-like"/>
    <property type="match status" value="1"/>
</dbReference>
<feature type="transmembrane region" description="Helical" evidence="7">
    <location>
        <begin position="302"/>
        <end position="321"/>
    </location>
</feature>
<comment type="caution">
    <text evidence="10">The sequence shown here is derived from an EMBL/GenBank/DDBJ whole genome shotgun (WGS) entry which is preliminary data.</text>
</comment>
<comment type="subcellular location">
    <subcellularLocation>
        <location evidence="1 7">Cell membrane</location>
        <topology evidence="1 7">Multi-pass membrane protein</topology>
    </subcellularLocation>
</comment>
<feature type="transmembrane region" description="Helical" evidence="7">
    <location>
        <begin position="152"/>
        <end position="176"/>
    </location>
</feature>
<dbReference type="PANTHER" id="PTHR43744">
    <property type="entry name" value="ABC TRANSPORTER PERMEASE PROTEIN MG189-RELATED-RELATED"/>
    <property type="match status" value="1"/>
</dbReference>
<dbReference type="CDD" id="cd06261">
    <property type="entry name" value="TM_PBP2"/>
    <property type="match status" value="1"/>
</dbReference>
<feature type="transmembrane region" description="Helical" evidence="7">
    <location>
        <begin position="196"/>
        <end position="220"/>
    </location>
</feature>
<protein>
    <submittedName>
        <fullName evidence="10">Carbohydrate ABC transporter permease</fullName>
    </submittedName>
</protein>
<dbReference type="InterPro" id="IPR035906">
    <property type="entry name" value="MetI-like_sf"/>
</dbReference>
<feature type="transmembrane region" description="Helical" evidence="7">
    <location>
        <begin position="49"/>
        <end position="70"/>
    </location>
</feature>
<dbReference type="Gene3D" id="1.10.3720.10">
    <property type="entry name" value="MetI-like"/>
    <property type="match status" value="1"/>
</dbReference>
<comment type="similarity">
    <text evidence="7">Belongs to the binding-protein-dependent transport system permease family.</text>
</comment>
<evidence type="ECO:0000313" key="11">
    <source>
        <dbReference type="Proteomes" id="UP001500655"/>
    </source>
</evidence>
<keyword evidence="4 7" id="KW-0812">Transmembrane</keyword>
<dbReference type="Proteomes" id="UP001500655">
    <property type="component" value="Unassembled WGS sequence"/>
</dbReference>
<sequence>MSDDSATQPEAPVPATSPSGVPPAPVLPEPTRKREPGVKAVRRAFSSPVATILILALTVVWTIPTVGLAITSIRPAGDASDTGWWTWFTNPTVTLDNYRTVLVEGGFGVSGGLFPYLVNSLAITIPSAILPLAFASMAAYALAWVRFRGSDTLFFIIFALQVVPLQMALIPLLQLFSGGAHLGTVRILPALDLGGTYFPVWIAHTMFALPLAVFLLHNFIAQLPNEVMEAARVDGASHLRIFRSIVLPLATPALASFAIFQFLWVWNDLLVGLTFAGGTPEVAPLTVRLAQLSGGFGSRWELLTAGAFVSIVIPLIVFFALQRYFVRGLLAGAVKG</sequence>
<dbReference type="Pfam" id="PF00528">
    <property type="entry name" value="BPD_transp_1"/>
    <property type="match status" value="1"/>
</dbReference>
<evidence type="ECO:0000256" key="8">
    <source>
        <dbReference type="SAM" id="MobiDB-lite"/>
    </source>
</evidence>
<evidence type="ECO:0000256" key="6">
    <source>
        <dbReference type="ARBA" id="ARBA00023136"/>
    </source>
</evidence>
<dbReference type="PANTHER" id="PTHR43744:SF4">
    <property type="entry name" value="OSMOPROTECTIVE COMPOUNDS UPTAKE PERMEASE PROTEIN GGTD"/>
    <property type="match status" value="1"/>
</dbReference>
<name>A0ABP4WWG6_9ACTN</name>
<reference evidence="11" key="1">
    <citation type="journal article" date="2019" name="Int. J. Syst. Evol. Microbiol.">
        <title>The Global Catalogue of Microorganisms (GCM) 10K type strain sequencing project: providing services to taxonomists for standard genome sequencing and annotation.</title>
        <authorList>
            <consortium name="The Broad Institute Genomics Platform"/>
            <consortium name="The Broad Institute Genome Sequencing Center for Infectious Disease"/>
            <person name="Wu L."/>
            <person name="Ma J."/>
        </authorList>
    </citation>
    <scope>NUCLEOTIDE SEQUENCE [LARGE SCALE GENOMIC DNA]</scope>
    <source>
        <strain evidence="11">JCM 13249</strain>
    </source>
</reference>
<dbReference type="InterPro" id="IPR000515">
    <property type="entry name" value="MetI-like"/>
</dbReference>
<evidence type="ECO:0000259" key="9">
    <source>
        <dbReference type="PROSITE" id="PS50928"/>
    </source>
</evidence>
<proteinExistence type="inferred from homology"/>
<keyword evidence="2 7" id="KW-0813">Transport</keyword>
<dbReference type="PROSITE" id="PS50928">
    <property type="entry name" value="ABC_TM1"/>
    <property type="match status" value="1"/>
</dbReference>
<organism evidence="10 11">
    <name type="scientific">Luedemannella helvata</name>
    <dbReference type="NCBI Taxonomy" id="349315"/>
    <lineage>
        <taxon>Bacteria</taxon>
        <taxon>Bacillati</taxon>
        <taxon>Actinomycetota</taxon>
        <taxon>Actinomycetes</taxon>
        <taxon>Micromonosporales</taxon>
        <taxon>Micromonosporaceae</taxon>
        <taxon>Luedemannella</taxon>
    </lineage>
</organism>
<keyword evidence="3" id="KW-1003">Cell membrane</keyword>